<protein>
    <submittedName>
        <fullName evidence="7">TIL domain-containing protein</fullName>
    </submittedName>
</protein>
<dbReference type="InterPro" id="IPR036084">
    <property type="entry name" value="Ser_inhib-like_sf"/>
</dbReference>
<dbReference type="STRING" id="131310.A0A0N5A6N4"/>
<evidence type="ECO:0000256" key="1">
    <source>
        <dbReference type="ARBA" id="ARBA00022690"/>
    </source>
</evidence>
<evidence type="ECO:0000259" key="5">
    <source>
        <dbReference type="Pfam" id="PF01826"/>
    </source>
</evidence>
<dbReference type="CDD" id="cd19941">
    <property type="entry name" value="TIL"/>
    <property type="match status" value="6"/>
</dbReference>
<feature type="domain" description="TIL" evidence="5">
    <location>
        <begin position="33"/>
        <end position="81"/>
    </location>
</feature>
<evidence type="ECO:0000313" key="7">
    <source>
        <dbReference type="WBParaSite" id="PTRK_0001765800.1"/>
    </source>
</evidence>
<evidence type="ECO:0000256" key="4">
    <source>
        <dbReference type="SAM" id="SignalP"/>
    </source>
</evidence>
<evidence type="ECO:0000256" key="3">
    <source>
        <dbReference type="ARBA" id="ARBA00023157"/>
    </source>
</evidence>
<accession>A0A0N5A6N4</accession>
<dbReference type="Proteomes" id="UP000038045">
    <property type="component" value="Unplaced"/>
</dbReference>
<dbReference type="Gene3D" id="2.10.25.10">
    <property type="entry name" value="Laminin"/>
    <property type="match status" value="6"/>
</dbReference>
<reference evidence="7" key="1">
    <citation type="submission" date="2017-02" db="UniProtKB">
        <authorList>
            <consortium name="WormBaseParasite"/>
        </authorList>
    </citation>
    <scope>IDENTIFICATION</scope>
</reference>
<name>A0A0N5A6N4_PARTI</name>
<dbReference type="PANTHER" id="PTHR23259">
    <property type="entry name" value="RIDDLE"/>
    <property type="match status" value="1"/>
</dbReference>
<dbReference type="InterPro" id="IPR002919">
    <property type="entry name" value="TIL_dom"/>
</dbReference>
<feature type="domain" description="TIL" evidence="5">
    <location>
        <begin position="221"/>
        <end position="277"/>
    </location>
</feature>
<feature type="domain" description="TIL" evidence="5">
    <location>
        <begin position="86"/>
        <end position="140"/>
    </location>
</feature>
<keyword evidence="2" id="KW-0722">Serine protease inhibitor</keyword>
<dbReference type="InterPro" id="IPR051368">
    <property type="entry name" value="SerProtInhib-TIL_Domain"/>
</dbReference>
<feature type="domain" description="TIL" evidence="5">
    <location>
        <begin position="362"/>
        <end position="416"/>
    </location>
</feature>
<feature type="chain" id="PRO_5005892844" evidence="4">
    <location>
        <begin position="22"/>
        <end position="501"/>
    </location>
</feature>
<dbReference type="AlphaFoldDB" id="A0A0N5A6N4"/>
<dbReference type="WBParaSite" id="PTRK_0001765800.1">
    <property type="protein sequence ID" value="PTRK_0001765800.1"/>
    <property type="gene ID" value="PTRK_0001765800"/>
</dbReference>
<sequence>MFPTVIYLILFLAIPQYAVEAKVKCKQYEILDKNCTNNCQKRCGDPDNRPCDLTCTPKEKCVCKKGYVRNNKGKCIKESKCSPKECPKNMEFLKVTETCVRTCENPEPSGCRPNSRKPGCSCKEGYVFNKHGHCILLKDCPVTTTPAPVTCPPNMYPTKCGSRCPPKCSDKDPWNKICNRACSISPCECKYPYALDSNGTCVHFTQCPGYTTTTQLPEPICPENMVPTDCGSRCPPKCSDEDPWFKPCKSSCSLNRCECKFPFALDDKGNCIYYPDCPDKPTTPTPPVQILCPENTVFTECGSACPPKCSEPEDVLKPCPLSCKVNICECRAPFAWNDQGECVRREQCPSTTPVLPPSEKVCPKNMVWTDCKSKCVNRCGEKPPQFCKLSCDGEGCQCPHPFYLTPDGKCVRKRHCKKYLPKCEDPLMKWSSCPPKQNVTCYNMNDKQEEGCGEPGCTCRQGMVYHKGLCYDKSDCKLLNKLDKLQLTLQYYQDTMPGAQN</sequence>
<keyword evidence="6" id="KW-1185">Reference proteome</keyword>
<keyword evidence="4" id="KW-0732">Signal</keyword>
<dbReference type="Pfam" id="PF01826">
    <property type="entry name" value="TIL"/>
    <property type="match status" value="6"/>
</dbReference>
<keyword evidence="1" id="KW-0646">Protease inhibitor</keyword>
<feature type="domain" description="TIL" evidence="5">
    <location>
        <begin position="292"/>
        <end position="348"/>
    </location>
</feature>
<keyword evidence="3" id="KW-1015">Disulfide bond</keyword>
<dbReference type="PANTHER" id="PTHR23259:SF70">
    <property type="entry name" value="ACCESSORY GLAND PROTEIN ACP62F-RELATED"/>
    <property type="match status" value="1"/>
</dbReference>
<dbReference type="GO" id="GO:0004867">
    <property type="term" value="F:serine-type endopeptidase inhibitor activity"/>
    <property type="evidence" value="ECO:0007669"/>
    <property type="project" value="UniProtKB-KW"/>
</dbReference>
<dbReference type="SUPFAM" id="SSF57567">
    <property type="entry name" value="Serine protease inhibitors"/>
    <property type="match status" value="6"/>
</dbReference>
<evidence type="ECO:0000256" key="2">
    <source>
        <dbReference type="ARBA" id="ARBA00022900"/>
    </source>
</evidence>
<proteinExistence type="predicted"/>
<feature type="domain" description="TIL" evidence="5">
    <location>
        <begin position="151"/>
        <end position="207"/>
    </location>
</feature>
<organism evidence="6 7">
    <name type="scientific">Parastrongyloides trichosuri</name>
    <name type="common">Possum-specific nematode worm</name>
    <dbReference type="NCBI Taxonomy" id="131310"/>
    <lineage>
        <taxon>Eukaryota</taxon>
        <taxon>Metazoa</taxon>
        <taxon>Ecdysozoa</taxon>
        <taxon>Nematoda</taxon>
        <taxon>Chromadorea</taxon>
        <taxon>Rhabditida</taxon>
        <taxon>Tylenchina</taxon>
        <taxon>Panagrolaimomorpha</taxon>
        <taxon>Strongyloidoidea</taxon>
        <taxon>Strongyloididae</taxon>
        <taxon>Parastrongyloides</taxon>
    </lineage>
</organism>
<feature type="signal peptide" evidence="4">
    <location>
        <begin position="1"/>
        <end position="21"/>
    </location>
</feature>
<evidence type="ECO:0000313" key="6">
    <source>
        <dbReference type="Proteomes" id="UP000038045"/>
    </source>
</evidence>